<evidence type="ECO:0000313" key="2">
    <source>
        <dbReference type="Proteomes" id="UP000515204"/>
    </source>
</evidence>
<dbReference type="InterPro" id="IPR059041">
    <property type="entry name" value="Ig_DLEC1_1"/>
</dbReference>
<dbReference type="PANTHER" id="PTHR23053">
    <property type="entry name" value="DLEC1 DELETED IN LUNG AND ESOPHAGEAL CANCER 1"/>
    <property type="match status" value="1"/>
</dbReference>
<dbReference type="Gene3D" id="2.60.40.10">
    <property type="entry name" value="Immunoglobulins"/>
    <property type="match status" value="1"/>
</dbReference>
<dbReference type="InterPro" id="IPR033305">
    <property type="entry name" value="Hydin-like"/>
</dbReference>
<reference evidence="3" key="1">
    <citation type="submission" date="2025-08" db="UniProtKB">
        <authorList>
            <consortium name="RefSeq"/>
        </authorList>
    </citation>
    <scope>IDENTIFICATION</scope>
</reference>
<dbReference type="PANTHER" id="PTHR23053:SF0">
    <property type="entry name" value="HYDROCEPHALUS-INDUCING PROTEIN HOMOLOG"/>
    <property type="match status" value="1"/>
</dbReference>
<dbReference type="GeneID" id="106745992"/>
<evidence type="ECO:0000313" key="3">
    <source>
        <dbReference type="RefSeq" id="XP_014477567.1"/>
    </source>
</evidence>
<feature type="domain" description="Deleted in lung and esophageal cancer protein 1 Ig-like" evidence="1">
    <location>
        <begin position="78"/>
        <end position="157"/>
    </location>
</feature>
<keyword evidence="2" id="KW-1185">Reference proteome</keyword>
<dbReference type="GO" id="GO:0005930">
    <property type="term" value="C:axoneme"/>
    <property type="evidence" value="ECO:0007669"/>
    <property type="project" value="TreeGrafter"/>
</dbReference>
<dbReference type="KEGG" id="dqu:106745992"/>
<dbReference type="Pfam" id="PF23277">
    <property type="entry name" value="Ig_Dlec1_1"/>
    <property type="match status" value="1"/>
</dbReference>
<proteinExistence type="predicted"/>
<dbReference type="GO" id="GO:1904158">
    <property type="term" value="P:axonemal central apparatus assembly"/>
    <property type="evidence" value="ECO:0007669"/>
    <property type="project" value="TreeGrafter"/>
</dbReference>
<dbReference type="AlphaFoldDB" id="A0A6P3XH76"/>
<dbReference type="Proteomes" id="UP000515204">
    <property type="component" value="Unplaced"/>
</dbReference>
<protein>
    <submittedName>
        <fullName evidence="3">Hydrocephalus-inducing protein homolog</fullName>
    </submittedName>
</protein>
<dbReference type="InterPro" id="IPR013783">
    <property type="entry name" value="Ig-like_fold"/>
</dbReference>
<organism evidence="2 3">
    <name type="scientific">Dinoponera quadriceps</name>
    <name type="common">South American ant</name>
    <dbReference type="NCBI Taxonomy" id="609295"/>
    <lineage>
        <taxon>Eukaryota</taxon>
        <taxon>Metazoa</taxon>
        <taxon>Ecdysozoa</taxon>
        <taxon>Arthropoda</taxon>
        <taxon>Hexapoda</taxon>
        <taxon>Insecta</taxon>
        <taxon>Pterygota</taxon>
        <taxon>Neoptera</taxon>
        <taxon>Endopterygota</taxon>
        <taxon>Hymenoptera</taxon>
        <taxon>Apocrita</taxon>
        <taxon>Aculeata</taxon>
        <taxon>Formicoidea</taxon>
        <taxon>Formicidae</taxon>
        <taxon>Ponerinae</taxon>
        <taxon>Ponerini</taxon>
        <taxon>Dinoponera</taxon>
    </lineage>
</organism>
<gene>
    <name evidence="3" type="primary">LOC106745992</name>
</gene>
<dbReference type="GO" id="GO:0003341">
    <property type="term" value="P:cilium movement"/>
    <property type="evidence" value="ECO:0007669"/>
    <property type="project" value="TreeGrafter"/>
</dbReference>
<accession>A0A6P3XH76</accession>
<dbReference type="OrthoDB" id="442692at2759"/>
<dbReference type="RefSeq" id="XP_014477567.1">
    <property type="nucleotide sequence ID" value="XM_014622081.1"/>
</dbReference>
<name>A0A6P3XH76_DINQU</name>
<sequence>MDEEERRCLVARYPTIHNSVEIFAATAGKSPKEQEYFMPPSEYIRQMLMSTQERLDYLLRHSRSMNARALHVTESRHFQSSPCIVLFQRFVPGDVYNATLTIRNVSKVSRRLRISRDPDPFFTVEHHGSNYSTVVAPGLVHVYNVRFSPAERRDYEYRVGFVADDDDNDDGDVFAVPVIALGPRPVLDIPDQIEIPNTAVKISSSRTILVRNVGDAPATFNFCSDQYVT</sequence>
<evidence type="ECO:0000259" key="1">
    <source>
        <dbReference type="Pfam" id="PF23277"/>
    </source>
</evidence>